<proteinExistence type="inferred from homology"/>
<evidence type="ECO:0000256" key="1">
    <source>
        <dbReference type="ARBA" id="ARBA00005614"/>
    </source>
</evidence>
<dbReference type="EMBL" id="CP129674">
    <property type="protein sequence ID" value="XDS44306.1"/>
    <property type="molecule type" value="Genomic_DNA"/>
</dbReference>
<keyword evidence="5" id="KW-0378">Hydrolase</keyword>
<evidence type="ECO:0000313" key="8">
    <source>
        <dbReference type="EMBL" id="XDS44306.1"/>
    </source>
</evidence>
<protein>
    <recommendedName>
        <fullName evidence="3 5">acylphosphatase</fullName>
        <ecNumber evidence="2 5">3.6.1.7</ecNumber>
    </recommendedName>
</protein>
<name>A0AB39U5X3_9BIFI</name>
<dbReference type="InterPro" id="IPR036046">
    <property type="entry name" value="Acylphosphatase-like_dom_sf"/>
</dbReference>
<dbReference type="GO" id="GO:0003998">
    <property type="term" value="F:acylphosphatase activity"/>
    <property type="evidence" value="ECO:0007669"/>
    <property type="project" value="UniProtKB-EC"/>
</dbReference>
<evidence type="ECO:0000256" key="5">
    <source>
        <dbReference type="PROSITE-ProRule" id="PRU00520"/>
    </source>
</evidence>
<comment type="similarity">
    <text evidence="1 6">Belongs to the acylphosphatase family.</text>
</comment>
<evidence type="ECO:0000256" key="6">
    <source>
        <dbReference type="RuleBase" id="RU004168"/>
    </source>
</evidence>
<evidence type="ECO:0000256" key="4">
    <source>
        <dbReference type="ARBA" id="ARBA00047645"/>
    </source>
</evidence>
<reference evidence="8" key="1">
    <citation type="submission" date="2023-07" db="EMBL/GenBank/DDBJ databases">
        <title>Bifidobacterium aquikefiriaerophilum sp. nov. and Bifidobacterium eccum sp. nov., isolated from water kefir.</title>
        <authorList>
            <person name="Breselge S."/>
            <person name="Bellassi P."/>
            <person name="Barcenilla C."/>
            <person name="Alvarez-Ordonez A."/>
            <person name="Morelli L."/>
            <person name="Cotter P.D."/>
        </authorList>
    </citation>
    <scope>NUCLEOTIDE SEQUENCE</scope>
    <source>
        <strain evidence="8">WK041_4_12</strain>
    </source>
</reference>
<dbReference type="PANTHER" id="PTHR47268">
    <property type="entry name" value="ACYLPHOSPHATASE"/>
    <property type="match status" value="1"/>
</dbReference>
<dbReference type="PROSITE" id="PS51160">
    <property type="entry name" value="ACYLPHOSPHATASE_3"/>
    <property type="match status" value="1"/>
</dbReference>
<dbReference type="AlphaFoldDB" id="A0AB39U5X3"/>
<dbReference type="RefSeq" id="WP_369343897.1">
    <property type="nucleotide sequence ID" value="NZ_CP129674.1"/>
</dbReference>
<feature type="active site" evidence="5">
    <location>
        <position position="63"/>
    </location>
</feature>
<dbReference type="InterPro" id="IPR020456">
    <property type="entry name" value="Acylphosphatase"/>
</dbReference>
<comment type="catalytic activity">
    <reaction evidence="4 5">
        <text>an acyl phosphate + H2O = a carboxylate + phosphate + H(+)</text>
        <dbReference type="Rhea" id="RHEA:14965"/>
        <dbReference type="ChEBI" id="CHEBI:15377"/>
        <dbReference type="ChEBI" id="CHEBI:15378"/>
        <dbReference type="ChEBI" id="CHEBI:29067"/>
        <dbReference type="ChEBI" id="CHEBI:43474"/>
        <dbReference type="ChEBI" id="CHEBI:59918"/>
        <dbReference type="EC" id="3.6.1.7"/>
    </reaction>
</comment>
<dbReference type="SUPFAM" id="SSF54975">
    <property type="entry name" value="Acylphosphatase/BLUF domain-like"/>
    <property type="match status" value="1"/>
</dbReference>
<dbReference type="PROSITE" id="PS00150">
    <property type="entry name" value="ACYLPHOSPHATASE_1"/>
    <property type="match status" value="1"/>
</dbReference>
<organism evidence="8">
    <name type="scientific">Bifidobacterium aquikefiricola</name>
    <dbReference type="NCBI Taxonomy" id="3059038"/>
    <lineage>
        <taxon>Bacteria</taxon>
        <taxon>Bacillati</taxon>
        <taxon>Actinomycetota</taxon>
        <taxon>Actinomycetes</taxon>
        <taxon>Bifidobacteriales</taxon>
        <taxon>Bifidobacteriaceae</taxon>
        <taxon>Bifidobacterium</taxon>
    </lineage>
</organism>
<dbReference type="InterPro" id="IPR001792">
    <property type="entry name" value="Acylphosphatase-like_dom"/>
</dbReference>
<feature type="active site" evidence="5">
    <location>
        <position position="45"/>
    </location>
</feature>
<sequence length="115" mass="13192">MKVEERLLSGLRSHNRKQGGVMDIKPQPIRIHAQVVGMVQGVGFRYSALRFAERIQVTGWVHNEHDGSVVVEAQGDEDAVDRMTQWLHEGPDWARVDTVSIERIHPVSERRFIVR</sequence>
<dbReference type="Gene3D" id="3.30.70.100">
    <property type="match status" value="1"/>
</dbReference>
<dbReference type="Pfam" id="PF00708">
    <property type="entry name" value="Acylphosphatase"/>
    <property type="match status" value="1"/>
</dbReference>
<gene>
    <name evidence="8" type="ORF">QN215_08565</name>
</gene>
<dbReference type="PANTHER" id="PTHR47268:SF4">
    <property type="entry name" value="ACYLPHOSPHATASE"/>
    <property type="match status" value="1"/>
</dbReference>
<feature type="domain" description="Acylphosphatase-like" evidence="7">
    <location>
        <begin position="30"/>
        <end position="115"/>
    </location>
</feature>
<evidence type="ECO:0000256" key="2">
    <source>
        <dbReference type="ARBA" id="ARBA00012150"/>
    </source>
</evidence>
<evidence type="ECO:0000256" key="3">
    <source>
        <dbReference type="ARBA" id="ARBA00015991"/>
    </source>
</evidence>
<dbReference type="KEGG" id="baqk:QN215_08565"/>
<accession>A0AB39U5X3</accession>
<evidence type="ECO:0000259" key="7">
    <source>
        <dbReference type="PROSITE" id="PS51160"/>
    </source>
</evidence>
<dbReference type="EC" id="3.6.1.7" evidence="2 5"/>
<dbReference type="PRINTS" id="PR00112">
    <property type="entry name" value="ACYLPHPHTASE"/>
</dbReference>
<dbReference type="InterPro" id="IPR017968">
    <property type="entry name" value="Acylphosphatase_CS"/>
</dbReference>